<name>A0A816Q949_BRANA</name>
<feature type="domain" description="DUF1985" evidence="2">
    <location>
        <begin position="56"/>
        <end position="184"/>
    </location>
</feature>
<organism evidence="3">
    <name type="scientific">Brassica napus</name>
    <name type="common">Rape</name>
    <dbReference type="NCBI Taxonomy" id="3708"/>
    <lineage>
        <taxon>Eukaryota</taxon>
        <taxon>Viridiplantae</taxon>
        <taxon>Streptophyta</taxon>
        <taxon>Embryophyta</taxon>
        <taxon>Tracheophyta</taxon>
        <taxon>Spermatophyta</taxon>
        <taxon>Magnoliopsida</taxon>
        <taxon>eudicotyledons</taxon>
        <taxon>Gunneridae</taxon>
        <taxon>Pentapetalae</taxon>
        <taxon>rosids</taxon>
        <taxon>malvids</taxon>
        <taxon>Brassicales</taxon>
        <taxon>Brassicaceae</taxon>
        <taxon>Brassiceae</taxon>
        <taxon>Brassica</taxon>
    </lineage>
</organism>
<dbReference type="Pfam" id="PF09331">
    <property type="entry name" value="DUF1985"/>
    <property type="match status" value="1"/>
</dbReference>
<dbReference type="Gramene" id="CDX87865">
    <property type="protein sequence ID" value="CDX87865"/>
    <property type="gene ID" value="GSBRNA2T00147063001"/>
</dbReference>
<dbReference type="Proteomes" id="UP001295469">
    <property type="component" value="Chromosome C06"/>
</dbReference>
<reference evidence="3" key="1">
    <citation type="submission" date="2021-01" db="EMBL/GenBank/DDBJ databases">
        <authorList>
            <consortium name="Genoscope - CEA"/>
            <person name="William W."/>
        </authorList>
    </citation>
    <scope>NUCLEOTIDE SEQUENCE</scope>
</reference>
<evidence type="ECO:0000256" key="1">
    <source>
        <dbReference type="SAM" id="MobiDB-lite"/>
    </source>
</evidence>
<dbReference type="EMBL" id="HG994370">
    <property type="protein sequence ID" value="CAF2056796.1"/>
    <property type="molecule type" value="Genomic_DNA"/>
</dbReference>
<dbReference type="OMA" id="DPMEAKC"/>
<proteinExistence type="predicted"/>
<dbReference type="PANTHER" id="PTHR48449:SF1">
    <property type="entry name" value="DUF1985 DOMAIN-CONTAINING PROTEIN"/>
    <property type="match status" value="1"/>
</dbReference>
<dbReference type="InterPro" id="IPR015410">
    <property type="entry name" value="DUF1985"/>
</dbReference>
<protein>
    <submittedName>
        <fullName evidence="3">(rape) hypothetical protein</fullName>
    </submittedName>
</protein>
<evidence type="ECO:0000259" key="2">
    <source>
        <dbReference type="Pfam" id="PF09331"/>
    </source>
</evidence>
<sequence length="533" mass="59577">MTNRQENVKILRKMRYDESKPTSPNLLLNPPILIDGDPLSSQNSRGSHIKIPNEILTILVAGNPFRFSLAEFQTITGLPGGPFPEHYQSPSFNTRNAAKDPLWQKLLGHDSLITVVDIAHMLETEDNMETDKRLRLAPNTIVDGVLIAHKQVPRPTLQYIQMVDNVEEFLKFPWGCESFLKTITSLQLVAFQAMPLLAIKIPAAPNPATLLELEDPHLPLHKSLSINDFEVAEADSNLRFTTLIPLADNAPLGDSSKPEFNVQPTVTTIHRKHTVPRKQSLRARDGIKKMAMSPRKQRRISNYFQKNLGATPPTNEWLGEKVELLDILVAEVKADTRRLKRKLSHRHNKTGSKFSSFKFTLRTPKKRTTAQEKGTQIQPHQHDHIPESPIETEPNSPLISQYNAHRFSNAPAYNPTITDSPTDIINYVVLTVNGTHIVNPPQTSIGAPPEHNSPTHDSLNQSNHDPTALVGLSPFHVSLNHTSTPNNSATHNLHDPMEAKCASPKRRESPPSNQATPEHPNPPFATTLKHSYP</sequence>
<dbReference type="PANTHER" id="PTHR48449">
    <property type="entry name" value="DUF1985 DOMAIN-CONTAINING PROTEIN"/>
    <property type="match status" value="1"/>
</dbReference>
<accession>A0A816Q949</accession>
<feature type="compositionally biased region" description="Polar residues" evidence="1">
    <location>
        <begin position="455"/>
        <end position="465"/>
    </location>
</feature>
<gene>
    <name evidence="3" type="ORF">DARMORV10_C06P13550.1</name>
</gene>
<dbReference type="AlphaFoldDB" id="A0A816Q949"/>
<feature type="region of interest" description="Disordered" evidence="1">
    <location>
        <begin position="440"/>
        <end position="533"/>
    </location>
</feature>
<evidence type="ECO:0000313" key="3">
    <source>
        <dbReference type="EMBL" id="CAF2056796.1"/>
    </source>
</evidence>
<feature type="compositionally biased region" description="Polar residues" evidence="1">
    <location>
        <begin position="479"/>
        <end position="491"/>
    </location>
</feature>